<dbReference type="EMBL" id="JAJEQX010000023">
    <property type="protein sequence ID" value="MCC2255250.1"/>
    <property type="molecule type" value="Genomic_DNA"/>
</dbReference>
<dbReference type="Pfam" id="PF10066">
    <property type="entry name" value="DUF2304"/>
    <property type="match status" value="1"/>
</dbReference>
<name>A0ABS8FYW5_9FIRM</name>
<protein>
    <submittedName>
        <fullName evidence="2">DUF2304 domain-containing protein</fullName>
    </submittedName>
</protein>
<evidence type="ECO:0000313" key="2">
    <source>
        <dbReference type="EMBL" id="MCC2255250.1"/>
    </source>
</evidence>
<reference evidence="2 3" key="1">
    <citation type="submission" date="2021-10" db="EMBL/GenBank/DDBJ databases">
        <title>Anaerobic single-cell dispensing facilitates the cultivation of human gut bacteria.</title>
        <authorList>
            <person name="Afrizal A."/>
        </authorList>
    </citation>
    <scope>NUCLEOTIDE SEQUENCE [LARGE SCALE GENOMIC DNA]</scope>
    <source>
        <strain evidence="2 3">CLA-AA-H200</strain>
    </source>
</reference>
<gene>
    <name evidence="2" type="ORF">LKD70_12610</name>
</gene>
<dbReference type="Proteomes" id="UP001198151">
    <property type="component" value="Unassembled WGS sequence"/>
</dbReference>
<sequence>MSAVFRIILVLASLATLIYISRKLKKAQVDTHDTIFWLVFCFLLILLSIFPDIANVVSNILGIYSTVNTVFLIIIFALLIRVFLLTIKISQMEHKIRVLVEELAIREKKEAGELTKLEKSTRRKSEKE</sequence>
<proteinExistence type="predicted"/>
<keyword evidence="3" id="KW-1185">Reference proteome</keyword>
<evidence type="ECO:0000313" key="3">
    <source>
        <dbReference type="Proteomes" id="UP001198151"/>
    </source>
</evidence>
<organism evidence="2 3">
    <name type="scientific">Ruminococcus turbiniformis</name>
    <dbReference type="NCBI Taxonomy" id="2881258"/>
    <lineage>
        <taxon>Bacteria</taxon>
        <taxon>Bacillati</taxon>
        <taxon>Bacillota</taxon>
        <taxon>Clostridia</taxon>
        <taxon>Eubacteriales</taxon>
        <taxon>Oscillospiraceae</taxon>
        <taxon>Ruminococcus</taxon>
    </lineage>
</organism>
<keyword evidence="1" id="KW-1133">Transmembrane helix</keyword>
<keyword evidence="1" id="KW-0812">Transmembrane</keyword>
<feature type="transmembrane region" description="Helical" evidence="1">
    <location>
        <begin position="34"/>
        <end position="51"/>
    </location>
</feature>
<evidence type="ECO:0000256" key="1">
    <source>
        <dbReference type="SAM" id="Phobius"/>
    </source>
</evidence>
<feature type="transmembrane region" description="Helical" evidence="1">
    <location>
        <begin position="6"/>
        <end position="22"/>
    </location>
</feature>
<keyword evidence="1" id="KW-0472">Membrane</keyword>
<comment type="caution">
    <text evidence="2">The sequence shown here is derived from an EMBL/GenBank/DDBJ whole genome shotgun (WGS) entry which is preliminary data.</text>
</comment>
<dbReference type="InterPro" id="IPR019277">
    <property type="entry name" value="DUF2304"/>
</dbReference>
<feature type="transmembrane region" description="Helical" evidence="1">
    <location>
        <begin position="63"/>
        <end position="87"/>
    </location>
</feature>
<dbReference type="RefSeq" id="WP_227708327.1">
    <property type="nucleotide sequence ID" value="NZ_JAJEQX010000023.1"/>
</dbReference>
<accession>A0ABS8FYW5</accession>